<keyword evidence="1" id="KW-0812">Transmembrane</keyword>
<feature type="transmembrane region" description="Helical" evidence="1">
    <location>
        <begin position="58"/>
        <end position="77"/>
    </location>
</feature>
<organism evidence="2 3">
    <name type="scientific">Fundidesulfovibrio magnetotacticus</name>
    <dbReference type="NCBI Taxonomy" id="2730080"/>
    <lineage>
        <taxon>Bacteria</taxon>
        <taxon>Pseudomonadati</taxon>
        <taxon>Thermodesulfobacteriota</taxon>
        <taxon>Desulfovibrionia</taxon>
        <taxon>Desulfovibrionales</taxon>
        <taxon>Desulfovibrionaceae</taxon>
        <taxon>Fundidesulfovibrio</taxon>
    </lineage>
</organism>
<dbReference type="RefSeq" id="WP_173080301.1">
    <property type="nucleotide sequence ID" value="NZ_BLTE01000001.1"/>
</dbReference>
<sequence length="117" mass="12126">MNDFTSDYEARKNEIRLRNGSASFKRAKRCDDDLIPLDDLEKPRQVGVMDVLNLGSKVVIGTGVGLLAGVATIAIVASAGELILAGAVTKVAGVVGGAMGLSLGLGSMKKKTPARVE</sequence>
<protein>
    <submittedName>
        <fullName evidence="2">Magnetosome protein Mad8</fullName>
    </submittedName>
</protein>
<dbReference type="EMBL" id="BLTE01000001">
    <property type="protein sequence ID" value="GFK92300.1"/>
    <property type="molecule type" value="Genomic_DNA"/>
</dbReference>
<name>A0A6V8LMS7_9BACT</name>
<keyword evidence="1" id="KW-1133">Transmembrane helix</keyword>
<gene>
    <name evidence="2" type="primary">mad8</name>
    <name evidence="2" type="ORF">NNJEOMEG_00123</name>
</gene>
<reference evidence="2 3" key="2">
    <citation type="submission" date="2020-05" db="EMBL/GenBank/DDBJ databases">
        <title>Draft genome sequence of Desulfovibrio sp. strainFSS-1.</title>
        <authorList>
            <person name="Shimoshige H."/>
            <person name="Kobayashi H."/>
            <person name="Maekawa T."/>
        </authorList>
    </citation>
    <scope>NUCLEOTIDE SEQUENCE [LARGE SCALE GENOMIC DNA]</scope>
    <source>
        <strain evidence="2 3">SIID29052-01</strain>
    </source>
</reference>
<comment type="caution">
    <text evidence="2">The sequence shown here is derived from an EMBL/GenBank/DDBJ whole genome shotgun (WGS) entry which is preliminary data.</text>
</comment>
<proteinExistence type="predicted"/>
<reference evidence="2 3" key="1">
    <citation type="submission" date="2020-04" db="EMBL/GenBank/DDBJ databases">
        <authorList>
            <consortium name="Desulfovibrio sp. FSS-1 genome sequencing consortium"/>
            <person name="Shimoshige H."/>
            <person name="Kobayashi H."/>
            <person name="Maekawa T."/>
        </authorList>
    </citation>
    <scope>NUCLEOTIDE SEQUENCE [LARGE SCALE GENOMIC DNA]</scope>
    <source>
        <strain evidence="2 3">SIID29052-01</strain>
    </source>
</reference>
<dbReference type="Proteomes" id="UP000494245">
    <property type="component" value="Unassembled WGS sequence"/>
</dbReference>
<evidence type="ECO:0000313" key="2">
    <source>
        <dbReference type="EMBL" id="GFK92300.1"/>
    </source>
</evidence>
<evidence type="ECO:0000256" key="1">
    <source>
        <dbReference type="SAM" id="Phobius"/>
    </source>
</evidence>
<evidence type="ECO:0000313" key="3">
    <source>
        <dbReference type="Proteomes" id="UP000494245"/>
    </source>
</evidence>
<feature type="transmembrane region" description="Helical" evidence="1">
    <location>
        <begin position="83"/>
        <end position="105"/>
    </location>
</feature>
<accession>A0A6V8LMS7</accession>
<keyword evidence="1" id="KW-0472">Membrane</keyword>
<keyword evidence="3" id="KW-1185">Reference proteome</keyword>
<dbReference type="AlphaFoldDB" id="A0A6V8LMS7"/>